<proteinExistence type="predicted"/>
<dbReference type="AlphaFoldDB" id="A0A0D2XR81"/>
<dbReference type="EnsemblFungi" id="FOXG_06777T0">
    <property type="protein sequence ID" value="FOXG_06777P0"/>
    <property type="gene ID" value="FOXG_06777"/>
</dbReference>
<evidence type="ECO:0008006" key="3">
    <source>
        <dbReference type="Google" id="ProtNLM"/>
    </source>
</evidence>
<organism evidence="1 2">
    <name type="scientific">Fusarium oxysporum (strain Fo5176)</name>
    <name type="common">Fusarium vascular wilt</name>
    <dbReference type="NCBI Taxonomy" id="660025"/>
    <lineage>
        <taxon>Eukaryota</taxon>
        <taxon>Fungi</taxon>
        <taxon>Dikarya</taxon>
        <taxon>Ascomycota</taxon>
        <taxon>Pezizomycotina</taxon>
        <taxon>Sordariomycetes</taxon>
        <taxon>Hypocreomycetidae</taxon>
        <taxon>Hypocreales</taxon>
        <taxon>Nectriaceae</taxon>
        <taxon>Fusarium</taxon>
        <taxon>Fusarium oxysporum species complex</taxon>
    </lineage>
</organism>
<protein>
    <recommendedName>
        <fullName evidence="3">HTH CENPB-type domain-containing protein</fullName>
    </recommendedName>
</protein>
<dbReference type="EnsemblFungi" id="FOXG_07339T0">
    <property type="protein sequence ID" value="FOXG_07339P0"/>
    <property type="gene ID" value="FOXG_07339"/>
</dbReference>
<evidence type="ECO:0000313" key="1">
    <source>
        <dbReference type="EnsemblFungi" id="FOXG_06483P0"/>
    </source>
</evidence>
<evidence type="ECO:0000313" key="2">
    <source>
        <dbReference type="Proteomes" id="UP000002489"/>
    </source>
</evidence>
<dbReference type="Proteomes" id="UP000002489">
    <property type="component" value="Unassembled WGS sequence"/>
</dbReference>
<accession>A0A0D2XR81</accession>
<reference evidence="2" key="1">
    <citation type="journal article" date="2012" name="Mol. Plant Microbe Interact.">
        <title>A highly conserved effector in Fusarium oxysporum is required for full virulence on Arabidopsis.</title>
        <authorList>
            <person name="Thatcher L.F."/>
            <person name="Gardiner D.M."/>
            <person name="Kazan K."/>
            <person name="Manners J."/>
        </authorList>
    </citation>
    <scope>NUCLEOTIDE SEQUENCE [LARGE SCALE GENOMIC DNA]</scope>
    <source>
        <strain evidence="2">Fo5176</strain>
    </source>
</reference>
<dbReference type="EnsemblFungi" id="FOXG_06483T0">
    <property type="protein sequence ID" value="FOXG_06483P0"/>
    <property type="gene ID" value="FOXG_06483"/>
</dbReference>
<name>A0A0D2XR81_FUSOF</name>
<reference evidence="1" key="2">
    <citation type="submission" date="2025-05" db="UniProtKB">
        <authorList>
            <consortium name="EnsemblFungi"/>
        </authorList>
    </citation>
    <scope>IDENTIFICATION</scope>
    <source>
        <strain evidence="1">4287 / CBS 123668 / FGSC 9935 / NRRL 34936</strain>
    </source>
</reference>
<sequence length="108" mass="12327">MWYRRFCDNHPELDKSILKAKEAARVEYKEAGVEETKQWFQRLTEVITNYGIGASEFIGTGNAAGDTTPPWLIFKSFPTLEWAQIEGDSQMRFAQSDTAFSNAEITLQ</sequence>